<dbReference type="PANTHER" id="PTHR43182">
    <property type="entry name" value="COBALT-PRECORRIN-6B C(15)-METHYLTRANSFERASE (DECARBOXYLATING)"/>
    <property type="match status" value="1"/>
</dbReference>
<comment type="caution">
    <text evidence="7">The sequence shown here is derived from an EMBL/GenBank/DDBJ whole genome shotgun (WGS) entry which is preliminary data.</text>
</comment>
<dbReference type="NCBIfam" id="TIGR02469">
    <property type="entry name" value="CbiT"/>
    <property type="match status" value="1"/>
</dbReference>
<dbReference type="InterPro" id="IPR029063">
    <property type="entry name" value="SAM-dependent_MTases_sf"/>
</dbReference>
<dbReference type="CDD" id="cd11644">
    <property type="entry name" value="Precorrin-6Y-MT"/>
    <property type="match status" value="1"/>
</dbReference>
<dbReference type="CDD" id="cd02440">
    <property type="entry name" value="AdoMet_MTases"/>
    <property type="match status" value="1"/>
</dbReference>
<proteinExistence type="predicted"/>
<accession>A0A9D2GWS5</accession>
<evidence type="ECO:0000259" key="6">
    <source>
        <dbReference type="Pfam" id="PF00590"/>
    </source>
</evidence>
<dbReference type="AlphaFoldDB" id="A0A9D2GWS5"/>
<dbReference type="InterPro" id="IPR012818">
    <property type="entry name" value="CbiE"/>
</dbReference>
<comment type="pathway">
    <text evidence="1">Cofactor biosynthesis; adenosylcobalamin biosynthesis.</text>
</comment>
<dbReference type="SUPFAM" id="SSF53335">
    <property type="entry name" value="S-adenosyl-L-methionine-dependent methyltransferases"/>
    <property type="match status" value="1"/>
</dbReference>
<dbReference type="SUPFAM" id="SSF53790">
    <property type="entry name" value="Tetrapyrrole methylase"/>
    <property type="match status" value="1"/>
</dbReference>
<dbReference type="Proteomes" id="UP000824176">
    <property type="component" value="Unassembled WGS sequence"/>
</dbReference>
<keyword evidence="5" id="KW-0949">S-adenosyl-L-methionine</keyword>
<keyword evidence="3" id="KW-0489">Methyltransferase</keyword>
<dbReference type="InterPro" id="IPR014008">
    <property type="entry name" value="Cbl_synth_MTase_CbiT"/>
</dbReference>
<reference evidence="7" key="2">
    <citation type="submission" date="2021-04" db="EMBL/GenBank/DDBJ databases">
        <authorList>
            <person name="Gilroy R."/>
        </authorList>
    </citation>
    <scope>NUCLEOTIDE SEQUENCE</scope>
    <source>
        <strain evidence="7">ChiW4-1371</strain>
    </source>
</reference>
<evidence type="ECO:0000256" key="4">
    <source>
        <dbReference type="ARBA" id="ARBA00022679"/>
    </source>
</evidence>
<reference evidence="7" key="1">
    <citation type="journal article" date="2021" name="PeerJ">
        <title>Extensive microbial diversity within the chicken gut microbiome revealed by metagenomics and culture.</title>
        <authorList>
            <person name="Gilroy R."/>
            <person name="Ravi A."/>
            <person name="Getino M."/>
            <person name="Pursley I."/>
            <person name="Horton D.L."/>
            <person name="Alikhan N.F."/>
            <person name="Baker D."/>
            <person name="Gharbi K."/>
            <person name="Hall N."/>
            <person name="Watson M."/>
            <person name="Adriaenssens E.M."/>
            <person name="Foster-Nyarko E."/>
            <person name="Jarju S."/>
            <person name="Secka A."/>
            <person name="Antonio M."/>
            <person name="Oren A."/>
            <person name="Chaudhuri R.R."/>
            <person name="La Ragione R."/>
            <person name="Hildebrand F."/>
            <person name="Pallen M.J."/>
        </authorList>
    </citation>
    <scope>NUCLEOTIDE SEQUENCE</scope>
    <source>
        <strain evidence="7">ChiW4-1371</strain>
    </source>
</reference>
<feature type="domain" description="Tetrapyrrole methylase" evidence="6">
    <location>
        <begin position="4"/>
        <end position="188"/>
    </location>
</feature>
<sequence length="401" mass="44958">MQNLYIIGAGMGHIEDLTEYAANIIKKSDIVYGSVRLFEQYKILNKNIFAPKYSEIEETLEKEGADNISLLVSGDVLFYSIAKKITEKFKDKYNIELVPGISSMQYFLSALKIINHNIKAVSVHGRNISPLGYVSYNEYTFMLTGGENNAGKIIKAIYDAGLDYVYVYAGENLHCANERIISGNIKDMLDYQFESLTVLLIYNKEYVNTANNLRDSDFIRGKAPMTKEDIRWLSACYLGIEEKDVVYDVGAGTGSCAIEFAGYASEGLVYAIEKEDEAFELINTNKRNLKRFNVISIKGTAPEILHNLPAPDKVFIGGSSKTIKDIFKIVYEKNKFVKITVTAITLETLAASVDAFKDYNIEPDIVCINSAKSKKAGPYHMMMGNNPVYIITGRLYNEEES</sequence>
<dbReference type="Gene3D" id="3.40.1010.10">
    <property type="entry name" value="Cobalt-precorrin-4 Transmethylase, Domain 1"/>
    <property type="match status" value="1"/>
</dbReference>
<evidence type="ECO:0000256" key="3">
    <source>
        <dbReference type="ARBA" id="ARBA00022603"/>
    </source>
</evidence>
<organism evidence="7 8">
    <name type="scientific">Candidatus Mucispirillum faecigallinarum</name>
    <dbReference type="NCBI Taxonomy" id="2838699"/>
    <lineage>
        <taxon>Bacteria</taxon>
        <taxon>Pseudomonadati</taxon>
        <taxon>Deferribacterota</taxon>
        <taxon>Deferribacteres</taxon>
        <taxon>Deferribacterales</taxon>
        <taxon>Mucispirillaceae</taxon>
        <taxon>Mucispirillum</taxon>
    </lineage>
</organism>
<dbReference type="GO" id="GO:0009236">
    <property type="term" value="P:cobalamin biosynthetic process"/>
    <property type="evidence" value="ECO:0007669"/>
    <property type="project" value="UniProtKB-KW"/>
</dbReference>
<dbReference type="InterPro" id="IPR000878">
    <property type="entry name" value="4pyrrol_Mease"/>
</dbReference>
<dbReference type="GO" id="GO:0008276">
    <property type="term" value="F:protein methyltransferase activity"/>
    <property type="evidence" value="ECO:0007669"/>
    <property type="project" value="InterPro"/>
</dbReference>
<evidence type="ECO:0000313" key="7">
    <source>
        <dbReference type="EMBL" id="HIZ90450.1"/>
    </source>
</evidence>
<evidence type="ECO:0000313" key="8">
    <source>
        <dbReference type="Proteomes" id="UP000824176"/>
    </source>
</evidence>
<evidence type="ECO:0000256" key="2">
    <source>
        <dbReference type="ARBA" id="ARBA00022573"/>
    </source>
</evidence>
<evidence type="ECO:0000256" key="1">
    <source>
        <dbReference type="ARBA" id="ARBA00004953"/>
    </source>
</evidence>
<protein>
    <submittedName>
        <fullName evidence="7">Precorrin-6y C5,15-methyltransferase (Decarboxylating) subunit CbiE</fullName>
    </submittedName>
</protein>
<gene>
    <name evidence="7" type="primary">cbiE</name>
    <name evidence="7" type="ORF">H9804_10940</name>
</gene>
<keyword evidence="4" id="KW-0808">Transferase</keyword>
<dbReference type="NCBIfam" id="TIGR02467">
    <property type="entry name" value="CbiE"/>
    <property type="match status" value="1"/>
</dbReference>
<name>A0A9D2GWS5_9BACT</name>
<dbReference type="Pfam" id="PF00590">
    <property type="entry name" value="TP_methylase"/>
    <property type="match status" value="1"/>
</dbReference>
<dbReference type="GO" id="GO:0032259">
    <property type="term" value="P:methylation"/>
    <property type="evidence" value="ECO:0007669"/>
    <property type="project" value="UniProtKB-KW"/>
</dbReference>
<dbReference type="Gene3D" id="3.40.50.150">
    <property type="entry name" value="Vaccinia Virus protein VP39"/>
    <property type="match status" value="1"/>
</dbReference>
<dbReference type="InterPro" id="IPR035996">
    <property type="entry name" value="4pyrrol_Methylase_sf"/>
</dbReference>
<keyword evidence="2" id="KW-0169">Cobalamin biosynthesis</keyword>
<dbReference type="EMBL" id="DXAQ01000163">
    <property type="protein sequence ID" value="HIZ90450.1"/>
    <property type="molecule type" value="Genomic_DNA"/>
</dbReference>
<dbReference type="PANTHER" id="PTHR43182:SF1">
    <property type="entry name" value="COBALT-PRECORRIN-7 C(5)-METHYLTRANSFERASE"/>
    <property type="match status" value="1"/>
</dbReference>
<dbReference type="InterPro" id="IPR014777">
    <property type="entry name" value="4pyrrole_Mease_sub1"/>
</dbReference>
<dbReference type="InterPro" id="IPR050714">
    <property type="entry name" value="Cobalamin_biosynth_MTase"/>
</dbReference>
<evidence type="ECO:0000256" key="5">
    <source>
        <dbReference type="ARBA" id="ARBA00022691"/>
    </source>
</evidence>